<gene>
    <name evidence="1" type="ORF">NBR_LOCUS2884</name>
</gene>
<dbReference type="Proteomes" id="UP000271162">
    <property type="component" value="Unassembled WGS sequence"/>
</dbReference>
<sequence length="151" mass="16616">MLSEVVLQVSTMIMMRLSDPGSGLRQLAMRQGLGDLAVSSGFVADEVSETARPFMNLGSGIAAGPCSTTIQIPEANRSLFQYYGVPTGFYNEIYFKEALKQVNSAQDTVNAANLCKIYGTDDLYYEYSVRFKELVRDLLYYSMTTVCAVGV</sequence>
<evidence type="ECO:0000313" key="2">
    <source>
        <dbReference type="Proteomes" id="UP000271162"/>
    </source>
</evidence>
<organism evidence="3">
    <name type="scientific">Nippostrongylus brasiliensis</name>
    <name type="common">Rat hookworm</name>
    <dbReference type="NCBI Taxonomy" id="27835"/>
    <lineage>
        <taxon>Eukaryota</taxon>
        <taxon>Metazoa</taxon>
        <taxon>Ecdysozoa</taxon>
        <taxon>Nematoda</taxon>
        <taxon>Chromadorea</taxon>
        <taxon>Rhabditida</taxon>
        <taxon>Rhabditina</taxon>
        <taxon>Rhabditomorpha</taxon>
        <taxon>Strongyloidea</taxon>
        <taxon>Heligmosomidae</taxon>
        <taxon>Nippostrongylus</taxon>
    </lineage>
</organism>
<proteinExistence type="predicted"/>
<evidence type="ECO:0000313" key="1">
    <source>
        <dbReference type="EMBL" id="VDL66473.1"/>
    </source>
</evidence>
<name>A0A0N4XK31_NIPBR</name>
<reference evidence="1 2" key="2">
    <citation type="submission" date="2018-11" db="EMBL/GenBank/DDBJ databases">
        <authorList>
            <consortium name="Pathogen Informatics"/>
        </authorList>
    </citation>
    <scope>NUCLEOTIDE SEQUENCE [LARGE SCALE GENOMIC DNA]</scope>
</reference>
<protein>
    <submittedName>
        <fullName evidence="3">Triacylglycerol lipase</fullName>
    </submittedName>
</protein>
<evidence type="ECO:0000313" key="3">
    <source>
        <dbReference type="WBParaSite" id="NBR_0000288301-mRNA-1"/>
    </source>
</evidence>
<keyword evidence="2" id="KW-1185">Reference proteome</keyword>
<dbReference type="WBParaSite" id="NBR_0000288301-mRNA-1">
    <property type="protein sequence ID" value="NBR_0000288301-mRNA-1"/>
    <property type="gene ID" value="NBR_0000288301"/>
</dbReference>
<dbReference type="EMBL" id="UYSL01003760">
    <property type="protein sequence ID" value="VDL66473.1"/>
    <property type="molecule type" value="Genomic_DNA"/>
</dbReference>
<dbReference type="AlphaFoldDB" id="A0A0N4XK31"/>
<reference evidence="3" key="1">
    <citation type="submission" date="2017-02" db="UniProtKB">
        <authorList>
            <consortium name="WormBaseParasite"/>
        </authorList>
    </citation>
    <scope>IDENTIFICATION</scope>
</reference>
<accession>A0A0N4XK31</accession>